<keyword evidence="2" id="KW-1185">Reference proteome</keyword>
<organism evidence="1 2">
    <name type="scientific">Ancylobacter vacuolatus</name>
    <dbReference type="NCBI Taxonomy" id="223389"/>
    <lineage>
        <taxon>Bacteria</taxon>
        <taxon>Pseudomonadati</taxon>
        <taxon>Pseudomonadota</taxon>
        <taxon>Alphaproteobacteria</taxon>
        <taxon>Hyphomicrobiales</taxon>
        <taxon>Xanthobacteraceae</taxon>
        <taxon>Ancylobacter</taxon>
    </lineage>
</organism>
<reference evidence="1 2" key="1">
    <citation type="submission" date="2023-07" db="EMBL/GenBank/DDBJ databases">
        <title>Genomic Encyclopedia of Type Strains, Phase IV (KMG-IV): sequencing the most valuable type-strain genomes for metagenomic binning, comparative biology and taxonomic classification.</title>
        <authorList>
            <person name="Goeker M."/>
        </authorList>
    </citation>
    <scope>NUCLEOTIDE SEQUENCE [LARGE SCALE GENOMIC DNA]</scope>
    <source>
        <strain evidence="1 2">DSM 1277</strain>
    </source>
</reference>
<evidence type="ECO:0000313" key="1">
    <source>
        <dbReference type="EMBL" id="MDQ0348059.1"/>
    </source>
</evidence>
<comment type="caution">
    <text evidence="1">The sequence shown here is derived from an EMBL/GenBank/DDBJ whole genome shotgun (WGS) entry which is preliminary data.</text>
</comment>
<protein>
    <recommendedName>
        <fullName evidence="3">Hpr(Ser) kinase/phosphatase</fullName>
    </recommendedName>
</protein>
<name>A0ABU0DHZ9_9HYPH</name>
<evidence type="ECO:0008006" key="3">
    <source>
        <dbReference type="Google" id="ProtNLM"/>
    </source>
</evidence>
<dbReference type="SUPFAM" id="SSF53795">
    <property type="entry name" value="PEP carboxykinase-like"/>
    <property type="match status" value="1"/>
</dbReference>
<dbReference type="InterPro" id="IPR027417">
    <property type="entry name" value="P-loop_NTPase"/>
</dbReference>
<gene>
    <name evidence="1" type="ORF">J2S76_002486</name>
</gene>
<dbReference type="Proteomes" id="UP001238467">
    <property type="component" value="Unassembled WGS sequence"/>
</dbReference>
<proteinExistence type="predicted"/>
<accession>A0ABU0DHZ9</accession>
<dbReference type="EMBL" id="JAUSUH010000004">
    <property type="protein sequence ID" value="MDQ0348059.1"/>
    <property type="molecule type" value="Genomic_DNA"/>
</dbReference>
<dbReference type="RefSeq" id="WP_307060745.1">
    <property type="nucleotide sequence ID" value="NZ_JAUSUH010000004.1"/>
</dbReference>
<sequence>MPDSHVMRLSAFGAVMEIACRDPDARAACTAALPAYWQRADGAEPDMRFAIESSGPAHGGAARFRFLEESTLRGNDLTRAQVAPFLAWRMDYQLGAFARDCAFIHAGVVLHEGRALLFPGTSHAGKSTLTAALVRAGATYISDDVAVIGLDGRLSLLSRALTLRADMAGDFHLPEAGGAARLREGSPPVGAVLVLTYRAGAPPLDLKPLSAGEAMLRLVANAMNARHQPETVLGCCAAALALAWSGEGVRGAADAAAGQILSQMTHVRPALVPPCARPACSRPSSTDRR</sequence>
<evidence type="ECO:0000313" key="2">
    <source>
        <dbReference type="Proteomes" id="UP001238467"/>
    </source>
</evidence>
<dbReference type="Gene3D" id="3.40.50.300">
    <property type="entry name" value="P-loop containing nucleotide triphosphate hydrolases"/>
    <property type="match status" value="1"/>
</dbReference>